<feature type="chain" id="PRO_5037182557" description="SsuA/THI5-like domain-containing protein" evidence="4">
    <location>
        <begin position="35"/>
        <end position="333"/>
    </location>
</feature>
<reference evidence="6" key="1">
    <citation type="journal article" date="2014" name="Int. J. Syst. Evol. Microbiol.">
        <title>Complete genome sequence of Corynebacterium casei LMG S-19264T (=DSM 44701T), isolated from a smear-ripened cheese.</title>
        <authorList>
            <consortium name="US DOE Joint Genome Institute (JGI-PGF)"/>
            <person name="Walter F."/>
            <person name="Albersmeier A."/>
            <person name="Kalinowski J."/>
            <person name="Ruckert C."/>
        </authorList>
    </citation>
    <scope>NUCLEOTIDE SEQUENCE</scope>
    <source>
        <strain evidence="6">CGMCC 4.7312</strain>
    </source>
</reference>
<dbReference type="EMBL" id="BMNB01000025">
    <property type="protein sequence ID" value="GGM56032.1"/>
    <property type="molecule type" value="Genomic_DNA"/>
</dbReference>
<keyword evidence="7" id="KW-1185">Reference proteome</keyword>
<dbReference type="Gene3D" id="3.40.190.10">
    <property type="entry name" value="Periplasmic binding protein-like II"/>
    <property type="match status" value="2"/>
</dbReference>
<comment type="similarity">
    <text evidence="2">Belongs to the bacterial solute-binding protein SsuA/TauA family.</text>
</comment>
<evidence type="ECO:0000256" key="4">
    <source>
        <dbReference type="SAM" id="SignalP"/>
    </source>
</evidence>
<evidence type="ECO:0000256" key="1">
    <source>
        <dbReference type="ARBA" id="ARBA00004418"/>
    </source>
</evidence>
<accession>A0A917U4C2</accession>
<name>A0A917U4C2_9ACTN</name>
<evidence type="ECO:0000313" key="7">
    <source>
        <dbReference type="Proteomes" id="UP000608890"/>
    </source>
</evidence>
<dbReference type="InterPro" id="IPR015168">
    <property type="entry name" value="SsuA/THI5"/>
</dbReference>
<dbReference type="SUPFAM" id="SSF53850">
    <property type="entry name" value="Periplasmic binding protein-like II"/>
    <property type="match status" value="1"/>
</dbReference>
<organism evidence="6 7">
    <name type="scientific">Micromonospora sonchi</name>
    <dbReference type="NCBI Taxonomy" id="1763543"/>
    <lineage>
        <taxon>Bacteria</taxon>
        <taxon>Bacillati</taxon>
        <taxon>Actinomycetota</taxon>
        <taxon>Actinomycetes</taxon>
        <taxon>Micromonosporales</taxon>
        <taxon>Micromonosporaceae</taxon>
        <taxon>Micromonospora</taxon>
    </lineage>
</organism>
<reference evidence="6" key="2">
    <citation type="submission" date="2020-09" db="EMBL/GenBank/DDBJ databases">
        <authorList>
            <person name="Sun Q."/>
            <person name="Zhou Y."/>
        </authorList>
    </citation>
    <scope>NUCLEOTIDE SEQUENCE</scope>
    <source>
        <strain evidence="6">CGMCC 4.7312</strain>
    </source>
</reference>
<dbReference type="Proteomes" id="UP000608890">
    <property type="component" value="Unassembled WGS sequence"/>
</dbReference>
<feature type="signal peptide" evidence="4">
    <location>
        <begin position="1"/>
        <end position="34"/>
    </location>
</feature>
<feature type="domain" description="SsuA/THI5-like" evidence="5">
    <location>
        <begin position="55"/>
        <end position="266"/>
    </location>
</feature>
<evidence type="ECO:0000259" key="5">
    <source>
        <dbReference type="Pfam" id="PF09084"/>
    </source>
</evidence>
<dbReference type="PANTHER" id="PTHR30024">
    <property type="entry name" value="ALIPHATIC SULFONATES-BINDING PROTEIN-RELATED"/>
    <property type="match status" value="1"/>
</dbReference>
<keyword evidence="3 4" id="KW-0732">Signal</keyword>
<proteinExistence type="inferred from homology"/>
<gene>
    <name evidence="6" type="ORF">GCM10011608_46110</name>
</gene>
<dbReference type="PANTHER" id="PTHR30024:SF47">
    <property type="entry name" value="TAURINE-BINDING PERIPLASMIC PROTEIN"/>
    <property type="match status" value="1"/>
</dbReference>
<dbReference type="GO" id="GO:0042597">
    <property type="term" value="C:periplasmic space"/>
    <property type="evidence" value="ECO:0007669"/>
    <property type="project" value="UniProtKB-SubCell"/>
</dbReference>
<comment type="caution">
    <text evidence="6">The sequence shown here is derived from an EMBL/GenBank/DDBJ whole genome shotgun (WGS) entry which is preliminary data.</text>
</comment>
<evidence type="ECO:0000256" key="2">
    <source>
        <dbReference type="ARBA" id="ARBA00010742"/>
    </source>
</evidence>
<evidence type="ECO:0000313" key="6">
    <source>
        <dbReference type="EMBL" id="GGM56032.1"/>
    </source>
</evidence>
<evidence type="ECO:0000256" key="3">
    <source>
        <dbReference type="ARBA" id="ARBA00022729"/>
    </source>
</evidence>
<dbReference type="AlphaFoldDB" id="A0A917U4C2"/>
<dbReference type="PROSITE" id="PS51257">
    <property type="entry name" value="PROKAR_LIPOPROTEIN"/>
    <property type="match status" value="1"/>
</dbReference>
<sequence length="333" mass="34364">MSVATTRPPLLRGAIAAAASAVLLALAACGSSDAGEEKQVTDLKVGAAPSLSGLGLRVAIAEENFSKRGLNVTPVANKSANAAIPQLLSGDLQIAMVDTLTLLQARNQGLPVRIIAGAGEQSTDGEAGQMSAASVVAKASSPIKSPLDLVGKKVGVPAIKTQTWMNIRAVVDAAGGDSSKIQFVEVPPAQMIDLVQRGDIDAATPNEPLASSSISSGAVKLVQNTDAPGNKGVPSSVYVATEQFIAKNPDTVKKFAEAVQDAAKQVNGNRDLAAKIAEQQLNFKPEQLKTAFYQTFAADPVTQEGIDKIADLAVKYEILTTKPDAKSVLADLS</sequence>
<dbReference type="Pfam" id="PF09084">
    <property type="entry name" value="NMT1"/>
    <property type="match status" value="1"/>
</dbReference>
<protein>
    <recommendedName>
        <fullName evidence="5">SsuA/THI5-like domain-containing protein</fullName>
    </recommendedName>
</protein>
<dbReference type="RefSeq" id="WP_189047731.1">
    <property type="nucleotide sequence ID" value="NZ_BMNB01000025.1"/>
</dbReference>
<comment type="subcellular location">
    <subcellularLocation>
        <location evidence="1">Periplasm</location>
    </subcellularLocation>
</comment>